<organism evidence="1 2">
    <name type="scientific">Candidatus Komeilibacteria bacterium RIFCSPLOWO2_02_FULL_48_11</name>
    <dbReference type="NCBI Taxonomy" id="1798553"/>
    <lineage>
        <taxon>Bacteria</taxon>
        <taxon>Candidatus Komeiliibacteriota</taxon>
    </lineage>
</organism>
<proteinExistence type="predicted"/>
<sequence length="102" mass="11737">MKFFQVPYSRHHIPPRTPPQAGGVLKTNKSEYIFEIRYGGAKANALQRGMWTHTENAESFFKELLAGGYTINEPLIMLIAKILISRKDTHEKILKYFFAPPK</sequence>
<reference evidence="1 2" key="1">
    <citation type="journal article" date="2016" name="Nat. Commun.">
        <title>Thousands of microbial genomes shed light on interconnected biogeochemical processes in an aquifer system.</title>
        <authorList>
            <person name="Anantharaman K."/>
            <person name="Brown C.T."/>
            <person name="Hug L.A."/>
            <person name="Sharon I."/>
            <person name="Castelle C.J."/>
            <person name="Probst A.J."/>
            <person name="Thomas B.C."/>
            <person name="Singh A."/>
            <person name="Wilkins M.J."/>
            <person name="Karaoz U."/>
            <person name="Brodie E.L."/>
            <person name="Williams K.H."/>
            <person name="Hubbard S.S."/>
            <person name="Banfield J.F."/>
        </authorList>
    </citation>
    <scope>NUCLEOTIDE SEQUENCE [LARGE SCALE GENOMIC DNA]</scope>
</reference>
<dbReference type="EMBL" id="MHKO01000042">
    <property type="protein sequence ID" value="OGY91586.1"/>
    <property type="molecule type" value="Genomic_DNA"/>
</dbReference>
<dbReference type="AlphaFoldDB" id="A0A1G2BRW2"/>
<name>A0A1G2BRW2_9BACT</name>
<evidence type="ECO:0000313" key="1">
    <source>
        <dbReference type="EMBL" id="OGY91586.1"/>
    </source>
</evidence>
<protein>
    <submittedName>
        <fullName evidence="1">Uncharacterized protein</fullName>
    </submittedName>
</protein>
<evidence type="ECO:0000313" key="2">
    <source>
        <dbReference type="Proteomes" id="UP000178109"/>
    </source>
</evidence>
<dbReference type="STRING" id="1798553.A3H70_03210"/>
<dbReference type="Proteomes" id="UP000178109">
    <property type="component" value="Unassembled WGS sequence"/>
</dbReference>
<accession>A0A1G2BRW2</accession>
<comment type="caution">
    <text evidence="1">The sequence shown here is derived from an EMBL/GenBank/DDBJ whole genome shotgun (WGS) entry which is preliminary data.</text>
</comment>
<gene>
    <name evidence="1" type="ORF">A3H70_03210</name>
</gene>